<dbReference type="OrthoDB" id="5683663at2"/>
<dbReference type="InterPro" id="IPR007621">
    <property type="entry name" value="TPM_dom"/>
</dbReference>
<dbReference type="AlphaFoldDB" id="A0A1M6KZI2"/>
<dbReference type="Proteomes" id="UP000184395">
    <property type="component" value="Unassembled WGS sequence"/>
</dbReference>
<accession>A0A1M6KZI2</accession>
<dbReference type="Pfam" id="PF04536">
    <property type="entry name" value="TPM_phosphatase"/>
    <property type="match status" value="1"/>
</dbReference>
<name>A0A1M6KZI2_9BURK</name>
<proteinExistence type="predicted"/>
<dbReference type="RefSeq" id="WP_073427710.1">
    <property type="nucleotide sequence ID" value="NZ_CADFGY010000001.1"/>
</dbReference>
<feature type="domain" description="TPM" evidence="1">
    <location>
        <begin position="20"/>
        <end position="142"/>
    </location>
</feature>
<dbReference type="EMBL" id="FRAB01000004">
    <property type="protein sequence ID" value="SHJ64264.1"/>
    <property type="molecule type" value="Genomic_DNA"/>
</dbReference>
<evidence type="ECO:0000313" key="2">
    <source>
        <dbReference type="EMBL" id="SHJ64264.1"/>
    </source>
</evidence>
<protein>
    <submittedName>
        <fullName evidence="2">TLP18.3, Psb32 and MOLO-1 founding protein of phosphatase</fullName>
    </submittedName>
</protein>
<evidence type="ECO:0000313" key="3">
    <source>
        <dbReference type="Proteomes" id="UP000184395"/>
    </source>
</evidence>
<dbReference type="STRING" id="169427.SAMN05192548_1004176"/>
<gene>
    <name evidence="2" type="ORF">SAMN05192548_1004176</name>
</gene>
<organism evidence="2 3">
    <name type="scientific">Paraburkholderia terricola</name>
    <dbReference type="NCBI Taxonomy" id="169427"/>
    <lineage>
        <taxon>Bacteria</taxon>
        <taxon>Pseudomonadati</taxon>
        <taxon>Pseudomonadota</taxon>
        <taxon>Betaproteobacteria</taxon>
        <taxon>Burkholderiales</taxon>
        <taxon>Burkholderiaceae</taxon>
        <taxon>Paraburkholderia</taxon>
    </lineage>
</organism>
<dbReference type="PANTHER" id="PTHR30373:SF8">
    <property type="entry name" value="BLL7265 PROTEIN"/>
    <property type="match status" value="1"/>
</dbReference>
<evidence type="ECO:0000259" key="1">
    <source>
        <dbReference type="Pfam" id="PF04536"/>
    </source>
</evidence>
<sequence length="165" mass="18182">MNIQRILKHLLTTHAKVNAAFSRDTLAAIEEAIKACDAQHAGEVCFAIEGALPSLALFNGQSARDRAVEVFSQLRVWDTEHNNGVLIYVLLADRDVEIVADRGVHAKVGEVQWQAVCHTMEEAFRQGAYRDGAIGGIQAIAQLLKQHFPAQRDFINELPDTPAIL</sequence>
<dbReference type="Gene3D" id="3.10.310.50">
    <property type="match status" value="1"/>
</dbReference>
<dbReference type="PANTHER" id="PTHR30373">
    <property type="entry name" value="UPF0603 PROTEIN YGCG"/>
    <property type="match status" value="1"/>
</dbReference>
<reference evidence="2 3" key="1">
    <citation type="submission" date="2016-11" db="EMBL/GenBank/DDBJ databases">
        <authorList>
            <person name="Jaros S."/>
            <person name="Januszkiewicz K."/>
            <person name="Wedrychowicz H."/>
        </authorList>
    </citation>
    <scope>NUCLEOTIDE SEQUENCE [LARGE SCALE GENOMIC DNA]</scope>
    <source>
        <strain evidence="2 3">LMG 20594</strain>
    </source>
</reference>